<accession>A0ABQ9GN31</accession>
<dbReference type="EMBL" id="JARBHB010000010">
    <property type="protein sequence ID" value="KAJ8873418.1"/>
    <property type="molecule type" value="Genomic_DNA"/>
</dbReference>
<dbReference type="Proteomes" id="UP001159363">
    <property type="component" value="Chromosome 9"/>
</dbReference>
<feature type="region of interest" description="Disordered" evidence="1">
    <location>
        <begin position="638"/>
        <end position="675"/>
    </location>
</feature>
<sequence>MPGRPAMDVVTMKGRPAMDVVTMKGRQVMDVVTMKGRPAMDVVTMKGRTAMDLVTMKGRPAMDVVTLKGRTAMDVVTMKDRPAMDVVTMKGRPAMDVVTMKGRPAMDVVTMPGRLAMDVVTLKGRLVMDVFTMKGNPAMDVVTMPGRPVMVLVTMKGRPAMDVVTMKGRPAMDVVTMPGRPAMDVYYNAGPACYGRSYNAGPACYGRSYNEGQACDGRSYNAGPACYGRSYNAGSACDGRSYNEGQACDGRSYNAGPACYGRSYNAGSACDGCSYNEGEACYGRIYNEGQACDGRSYNEGQACYGRSYNEWPDCDGPISTLAGFNPRPGHRFFASGNSAGRCCWSAGFLEDLPFPPPLHSGAASYSLQSPASALKTSLLRDAQISSLTIDPGDKYNVDGSVVWLVDTRRVCGALSSAEDSYNVTRRDKRSWWVPRVLIREVPRPRRLRRWLIQWRDGADGPPVSARCEGGKGRGKIKLLLRLESLVSWLLRLPDLVRATVAQVPLPVPSSADSSQASCKHSVTEDKCRGTESRLLQPTAKFATFLPNARILAAPRWESNPSSPGCTPSRSCAVRGGSNTSSTSPPSTSEALGRTSGMDQRSSQSPAYIVTRLLTGGFLYPTLQTCANSQDQYTHYQDFQEKQGRNARTGETVDPRENPSTSGIVRHDSQLRNSGSDPAWGLNPVRLANEFVLDLSMSANEFVLDLSRRGSVLPVVCNILDAATVGAVCF</sequence>
<proteinExistence type="predicted"/>
<feature type="region of interest" description="Disordered" evidence="1">
    <location>
        <begin position="555"/>
        <end position="603"/>
    </location>
</feature>
<reference evidence="2 3" key="1">
    <citation type="submission" date="2023-02" db="EMBL/GenBank/DDBJ databases">
        <title>LHISI_Scaffold_Assembly.</title>
        <authorList>
            <person name="Stuart O.P."/>
            <person name="Cleave R."/>
            <person name="Magrath M.J.L."/>
            <person name="Mikheyev A.S."/>
        </authorList>
    </citation>
    <scope>NUCLEOTIDE SEQUENCE [LARGE SCALE GENOMIC DNA]</scope>
    <source>
        <strain evidence="2">Daus_M_001</strain>
        <tissue evidence="2">Leg muscle</tissue>
    </source>
</reference>
<name>A0ABQ9GN31_9NEOP</name>
<feature type="compositionally biased region" description="Polar residues" evidence="1">
    <location>
        <begin position="510"/>
        <end position="520"/>
    </location>
</feature>
<protein>
    <submittedName>
        <fullName evidence="2">Uncharacterized protein</fullName>
    </submittedName>
</protein>
<keyword evidence="3" id="KW-1185">Reference proteome</keyword>
<gene>
    <name evidence="2" type="ORF">PR048_024234</name>
</gene>
<comment type="caution">
    <text evidence="2">The sequence shown here is derived from an EMBL/GenBank/DDBJ whole genome shotgun (WGS) entry which is preliminary data.</text>
</comment>
<organism evidence="2 3">
    <name type="scientific">Dryococelus australis</name>
    <dbReference type="NCBI Taxonomy" id="614101"/>
    <lineage>
        <taxon>Eukaryota</taxon>
        <taxon>Metazoa</taxon>
        <taxon>Ecdysozoa</taxon>
        <taxon>Arthropoda</taxon>
        <taxon>Hexapoda</taxon>
        <taxon>Insecta</taxon>
        <taxon>Pterygota</taxon>
        <taxon>Neoptera</taxon>
        <taxon>Polyneoptera</taxon>
        <taxon>Phasmatodea</taxon>
        <taxon>Verophasmatodea</taxon>
        <taxon>Anareolatae</taxon>
        <taxon>Phasmatidae</taxon>
        <taxon>Eurycanthinae</taxon>
        <taxon>Dryococelus</taxon>
    </lineage>
</organism>
<evidence type="ECO:0000313" key="3">
    <source>
        <dbReference type="Proteomes" id="UP001159363"/>
    </source>
</evidence>
<evidence type="ECO:0000313" key="2">
    <source>
        <dbReference type="EMBL" id="KAJ8873418.1"/>
    </source>
</evidence>
<feature type="compositionally biased region" description="Low complexity" evidence="1">
    <location>
        <begin position="577"/>
        <end position="588"/>
    </location>
</feature>
<feature type="region of interest" description="Disordered" evidence="1">
    <location>
        <begin position="507"/>
        <end position="529"/>
    </location>
</feature>
<evidence type="ECO:0000256" key="1">
    <source>
        <dbReference type="SAM" id="MobiDB-lite"/>
    </source>
</evidence>
<feature type="compositionally biased region" description="Polar residues" evidence="1">
    <location>
        <begin position="558"/>
        <end position="569"/>
    </location>
</feature>